<dbReference type="Proteomes" id="UP000757604">
    <property type="component" value="Unassembled WGS sequence"/>
</dbReference>
<comment type="caution">
    <text evidence="5">The sequence shown here is derived from an EMBL/GenBank/DDBJ whole genome shotgun (WGS) entry which is preliminary data.</text>
</comment>
<gene>
    <name evidence="5" type="ORF">JNB71_16880</name>
</gene>
<sequence>MIEPLILNLSARDIITPREDALLSSSIKRERWFVAGEDLVVQGTRPSYSTLLVDGFAARYKVLENGHRQITAIHIAGDFVDLHAFQLKTMDHGILALSPCHVAFADHSNLKILTETEPHLTRMLWLSTVIDGAIHREWIVAMGRKSAKSQLAHIFCELFIRLQVVQRVSDQCFIFPLSQAVLADVLGLSLVHLNKTLQKLRQEDVLTWSNRVITIIDWKKLQDVAEFDQAYLNLTREPR</sequence>
<evidence type="ECO:0000313" key="6">
    <source>
        <dbReference type="Proteomes" id="UP000757604"/>
    </source>
</evidence>
<dbReference type="SMART" id="SM00419">
    <property type="entry name" value="HTH_CRP"/>
    <property type="match status" value="1"/>
</dbReference>
<keyword evidence="6" id="KW-1185">Reference proteome</keyword>
<dbReference type="SUPFAM" id="SSF46785">
    <property type="entry name" value="Winged helix' DNA-binding domain"/>
    <property type="match status" value="1"/>
</dbReference>
<evidence type="ECO:0000256" key="2">
    <source>
        <dbReference type="ARBA" id="ARBA00023125"/>
    </source>
</evidence>
<dbReference type="SUPFAM" id="SSF51206">
    <property type="entry name" value="cAMP-binding domain-like"/>
    <property type="match status" value="1"/>
</dbReference>
<protein>
    <submittedName>
        <fullName evidence="5">Crp/Fnr family transcriptional regulator</fullName>
    </submittedName>
</protein>
<reference evidence="5 6" key="1">
    <citation type="journal article" date="2021" name="MBio">
        <title>Poor Competitiveness of Bradyrhizobium in Pigeon Pea Root Colonization in Indian Soils.</title>
        <authorList>
            <person name="Chalasani D."/>
            <person name="Basu A."/>
            <person name="Pullabhotla S.V.S.R.N."/>
            <person name="Jorrin B."/>
            <person name="Neal A.L."/>
            <person name="Poole P.S."/>
            <person name="Podile A.R."/>
            <person name="Tkacz A."/>
        </authorList>
    </citation>
    <scope>NUCLEOTIDE SEQUENCE [LARGE SCALE GENOMIC DNA]</scope>
    <source>
        <strain evidence="5 6">HU44</strain>
    </source>
</reference>
<dbReference type="InterPro" id="IPR000595">
    <property type="entry name" value="cNMP-bd_dom"/>
</dbReference>
<dbReference type="InterPro" id="IPR012318">
    <property type="entry name" value="HTH_CRP"/>
</dbReference>
<dbReference type="Pfam" id="PF13545">
    <property type="entry name" value="HTH_Crp_2"/>
    <property type="match status" value="1"/>
</dbReference>
<keyword evidence="2" id="KW-0238">DNA-binding</keyword>
<dbReference type="Gene3D" id="1.10.10.10">
    <property type="entry name" value="Winged helix-like DNA-binding domain superfamily/Winged helix DNA-binding domain"/>
    <property type="match status" value="1"/>
</dbReference>
<dbReference type="InterPro" id="IPR036388">
    <property type="entry name" value="WH-like_DNA-bd_sf"/>
</dbReference>
<evidence type="ECO:0000259" key="4">
    <source>
        <dbReference type="PROSITE" id="PS51063"/>
    </source>
</evidence>
<name>A0ABS7HFE9_9HYPH</name>
<feature type="domain" description="HTH crp-type" evidence="4">
    <location>
        <begin position="145"/>
        <end position="219"/>
    </location>
</feature>
<dbReference type="RefSeq" id="WP_220372985.1">
    <property type="nucleotide sequence ID" value="NZ_JAEUAO010000004.1"/>
</dbReference>
<keyword evidence="1" id="KW-0805">Transcription regulation</keyword>
<evidence type="ECO:0000256" key="1">
    <source>
        <dbReference type="ARBA" id="ARBA00023015"/>
    </source>
</evidence>
<organism evidence="5 6">
    <name type="scientific">Rhizobium herbae</name>
    <dbReference type="NCBI Taxonomy" id="508661"/>
    <lineage>
        <taxon>Bacteria</taxon>
        <taxon>Pseudomonadati</taxon>
        <taxon>Pseudomonadota</taxon>
        <taxon>Alphaproteobacteria</taxon>
        <taxon>Hyphomicrobiales</taxon>
        <taxon>Rhizobiaceae</taxon>
        <taxon>Rhizobium/Agrobacterium group</taxon>
        <taxon>Rhizobium</taxon>
    </lineage>
</organism>
<dbReference type="InterPro" id="IPR036390">
    <property type="entry name" value="WH_DNA-bd_sf"/>
</dbReference>
<dbReference type="CDD" id="cd00038">
    <property type="entry name" value="CAP_ED"/>
    <property type="match status" value="1"/>
</dbReference>
<proteinExistence type="predicted"/>
<dbReference type="PROSITE" id="PS51063">
    <property type="entry name" value="HTH_CRP_2"/>
    <property type="match status" value="1"/>
</dbReference>
<evidence type="ECO:0000256" key="3">
    <source>
        <dbReference type="ARBA" id="ARBA00023163"/>
    </source>
</evidence>
<dbReference type="Pfam" id="PF00027">
    <property type="entry name" value="cNMP_binding"/>
    <property type="match status" value="1"/>
</dbReference>
<dbReference type="Gene3D" id="2.60.120.10">
    <property type="entry name" value="Jelly Rolls"/>
    <property type="match status" value="1"/>
</dbReference>
<evidence type="ECO:0000313" key="5">
    <source>
        <dbReference type="EMBL" id="MBW9064978.1"/>
    </source>
</evidence>
<accession>A0ABS7HFE9</accession>
<dbReference type="EMBL" id="JAEUAO010000004">
    <property type="protein sequence ID" value="MBW9064978.1"/>
    <property type="molecule type" value="Genomic_DNA"/>
</dbReference>
<dbReference type="InterPro" id="IPR018490">
    <property type="entry name" value="cNMP-bd_dom_sf"/>
</dbReference>
<dbReference type="InterPro" id="IPR014710">
    <property type="entry name" value="RmlC-like_jellyroll"/>
</dbReference>
<keyword evidence="3" id="KW-0804">Transcription</keyword>